<accession>A0A3B1D2T9</accession>
<name>A0A3B1D2T9_9ZZZZ</name>
<sequence>MRRIIVQYFSITFQPLGRDVVILNACKKVIVSLMSFR</sequence>
<dbReference type="AlphaFoldDB" id="A0A3B1D2T9"/>
<gene>
    <name evidence="1" type="ORF">MNBD_NITROSPIRAE01-1040</name>
</gene>
<proteinExistence type="predicted"/>
<organism evidence="1">
    <name type="scientific">hydrothermal vent metagenome</name>
    <dbReference type="NCBI Taxonomy" id="652676"/>
    <lineage>
        <taxon>unclassified sequences</taxon>
        <taxon>metagenomes</taxon>
        <taxon>ecological metagenomes</taxon>
    </lineage>
</organism>
<dbReference type="EMBL" id="UOGF01000071">
    <property type="protein sequence ID" value="VAX31103.1"/>
    <property type="molecule type" value="Genomic_DNA"/>
</dbReference>
<evidence type="ECO:0000313" key="1">
    <source>
        <dbReference type="EMBL" id="VAX31103.1"/>
    </source>
</evidence>
<protein>
    <submittedName>
        <fullName evidence="1">Uncharacterized protein</fullName>
    </submittedName>
</protein>
<reference evidence="1" key="1">
    <citation type="submission" date="2018-06" db="EMBL/GenBank/DDBJ databases">
        <authorList>
            <person name="Zhirakovskaya E."/>
        </authorList>
    </citation>
    <scope>NUCLEOTIDE SEQUENCE</scope>
</reference>